<dbReference type="InterPro" id="IPR036181">
    <property type="entry name" value="MIT_dom_sf"/>
</dbReference>
<proteinExistence type="predicted"/>
<dbReference type="Pfam" id="PF04212">
    <property type="entry name" value="MIT"/>
    <property type="match status" value="1"/>
</dbReference>
<feature type="domain" description="MIT" evidence="2">
    <location>
        <begin position="413"/>
        <end position="476"/>
    </location>
</feature>
<dbReference type="InterPro" id="IPR007330">
    <property type="entry name" value="MIT_dom"/>
</dbReference>
<feature type="compositionally biased region" description="Polar residues" evidence="1">
    <location>
        <begin position="1"/>
        <end position="12"/>
    </location>
</feature>
<accession>A0A420YNM4</accession>
<feature type="region of interest" description="Disordered" evidence="1">
    <location>
        <begin position="1"/>
        <end position="159"/>
    </location>
</feature>
<feature type="region of interest" description="Disordered" evidence="1">
    <location>
        <begin position="1057"/>
        <end position="1079"/>
    </location>
</feature>
<sequence length="1478" mass="158017">MPSNYATPSNLTSDHEHPFREISSTASKTTTTFASPTPRRDESAHAPDSAATAAKSTYQVQAAAVHHSEPAAGEYSSNTDSKSHHLAETGKEAGPSSLSIFPPSASTANTTSPSSSSHLPRTSSLLPPTTIVSSATHTNPQPEVDLVDTSPSFQDPFNDRSTIDLFQALNNIEPVTPSKGATSRSSSVGGLSDSFRNLNRWSNSTTSSRASPSSGHRRNKSSTSRRGSLGLLGLIHGSPKKHKQRPSLTIDHSPSQLAASSVSPGSGFAVPPFRTLPHIATLPSLDIELPDIVTATYQPPALLTTNQTQRPAPSERTNDEISAEYWDGPTASATPDDTSFWSAQVGDRTTVRIPEYYTVGSAKLSTATMPYQHGETRGHSRNRSMGAKGSGDSTSSATIPRERPKQPSQKAMLSKALQKANSAVQLDNAQNPESARQAYSEACELLQQVLQRTAGDEDRRKLEAIRETYTKRIEELDLLVPQHHNVYDEKALPRRPGSLDNQRPESMLASASDSEDVIVETATVTKIVRDDSDMRWFAGAAAPTPSYSAPTSAARRQYSTSATTRHLAIDTTAGRHNSVATATTSSAVAGSYSLQSAFSRSPMRADANNSNNSSVGGLGLQPRMYDSQYMPPPLSPRRPLSPVKPAEGETAHPSMPANYATHATAERLAPTAGGAGHRRENSHESVSWLDPIEESGGSSASSVHSRSSSVGIRRKHIRAPSGETEAEFDAALDDAIEAAYNDGYEPDDAVDPRETRGVTGLSQQQQEEDPDEAMATVLRRVELAREAVRASEREAMIWASEREKRLRLEQEQEDEMIRQQEEEEREADGMEDFFDGNDSDEEERFLEEMRREYALEDFTFTASQKQQAFSVPRASDSSGLTSRTWHSSSGFNPGGSNSTMLTTMSGSTTTRTAHSTASGVPPPPTQALPQLPPQPAQSQAQPRSSTPQQISSHPSHPQSVRSRRLSGQNARQLKIETSTILPSAPAPVSMAAPATAGPFSTQTKSGGYIAQQRQALSAGTHVAGRSFSARYATPSPVPGAGPGDASSTTAELALLPTGTLPRAGDGSAASPSVPLPGSLKKNFSSSSLRSLKSRNMSVSALHADDFSDHMSPGTPPSSQLGSGARLPAMPNLPTPLAGALRDRMNTTATGGLYLFDNDIHSPRGPTSPNPLVNDAPVPLEPCPTDAMLRPFWLMRCLYQTICHPRGGYISNKLFVPRDVWRVKGVKLKNIEDKIANCDYLTAALQKLAKVDNCDADAVLEEMQMLEGVLEQVQASLSRKLGNEVGVHGAGTLFKEASSTTAEGDSSSSSMVDRKASVSAKTSGAFSWRRLRGKNSAAGLASAYAGKGGSGGSGMSTAPTLVEGAVSAKDTVVSSLPMTAHPTSRPTKRNISSVSFGGPNANYMGALARLFDAAQTVDQIARQVEDPGLRHADKTQVGLELCTRHAAEFFGFYICRFVLSDLTMLLDKFIKRGSEWVLA</sequence>
<dbReference type="EMBL" id="QVQW01000001">
    <property type="protein sequence ID" value="RKU49489.1"/>
    <property type="molecule type" value="Genomic_DNA"/>
</dbReference>
<feature type="region of interest" description="Disordered" evidence="1">
    <location>
        <begin position="541"/>
        <end position="561"/>
    </location>
</feature>
<feature type="region of interest" description="Disordered" evidence="1">
    <location>
        <begin position="368"/>
        <end position="435"/>
    </location>
</feature>
<feature type="compositionally biased region" description="Basic and acidic residues" evidence="1">
    <location>
        <begin position="809"/>
        <end position="820"/>
    </location>
</feature>
<feature type="compositionally biased region" description="Low complexity" evidence="1">
    <location>
        <begin position="695"/>
        <end position="710"/>
    </location>
</feature>
<organism evidence="3 4">
    <name type="scientific">Coniochaeta pulveracea</name>
    <dbReference type="NCBI Taxonomy" id="177199"/>
    <lineage>
        <taxon>Eukaryota</taxon>
        <taxon>Fungi</taxon>
        <taxon>Dikarya</taxon>
        <taxon>Ascomycota</taxon>
        <taxon>Pezizomycotina</taxon>
        <taxon>Sordariomycetes</taxon>
        <taxon>Sordariomycetidae</taxon>
        <taxon>Coniochaetales</taxon>
        <taxon>Coniochaetaceae</taxon>
        <taxon>Coniochaeta</taxon>
    </lineage>
</organism>
<dbReference type="PANTHER" id="PTHR37327:SF1">
    <property type="entry name" value="MICROTUBULE INTERACTING AND TRANSPORT DOMAIN-CONTAINING PROTEIN"/>
    <property type="match status" value="1"/>
</dbReference>
<feature type="compositionally biased region" description="Polar residues" evidence="1">
    <location>
        <begin position="419"/>
        <end position="434"/>
    </location>
</feature>
<feature type="compositionally biased region" description="Acidic residues" evidence="1">
    <location>
        <begin position="821"/>
        <end position="844"/>
    </location>
</feature>
<feature type="region of interest" description="Disordered" evidence="1">
    <location>
        <begin position="744"/>
        <end position="772"/>
    </location>
</feature>
<evidence type="ECO:0000259" key="2">
    <source>
        <dbReference type="Pfam" id="PF04212"/>
    </source>
</evidence>
<feature type="compositionally biased region" description="Low complexity" evidence="1">
    <location>
        <begin position="541"/>
        <end position="554"/>
    </location>
</feature>
<feature type="region of interest" description="Disordered" evidence="1">
    <location>
        <begin position="860"/>
        <end position="971"/>
    </location>
</feature>
<dbReference type="SUPFAM" id="SSF116846">
    <property type="entry name" value="MIT domain"/>
    <property type="match status" value="1"/>
</dbReference>
<dbReference type="OrthoDB" id="1074at2759"/>
<protein>
    <recommendedName>
        <fullName evidence="2">MIT domain-containing protein</fullName>
    </recommendedName>
</protein>
<feature type="compositionally biased region" description="Low complexity" evidence="1">
    <location>
        <begin position="887"/>
        <end position="919"/>
    </location>
</feature>
<feature type="compositionally biased region" description="Low complexity" evidence="1">
    <location>
        <begin position="183"/>
        <end position="214"/>
    </location>
</feature>
<feature type="region of interest" description="Disordered" evidence="1">
    <location>
        <begin position="602"/>
        <end position="655"/>
    </location>
</feature>
<keyword evidence="4" id="KW-1185">Reference proteome</keyword>
<evidence type="ECO:0000313" key="3">
    <source>
        <dbReference type="EMBL" id="RKU49489.1"/>
    </source>
</evidence>
<feature type="region of interest" description="Disordered" evidence="1">
    <location>
        <begin position="174"/>
        <end position="264"/>
    </location>
</feature>
<feature type="region of interest" description="Disordered" evidence="1">
    <location>
        <begin position="1104"/>
        <end position="1127"/>
    </location>
</feature>
<comment type="caution">
    <text evidence="3">The sequence shown here is derived from an EMBL/GenBank/DDBJ whole genome shotgun (WGS) entry which is preliminary data.</text>
</comment>
<feature type="compositionally biased region" description="Pro residues" evidence="1">
    <location>
        <begin position="920"/>
        <end position="935"/>
    </location>
</feature>
<feature type="compositionally biased region" description="Polar residues" evidence="1">
    <location>
        <begin position="131"/>
        <end position="141"/>
    </location>
</feature>
<feature type="compositionally biased region" description="Low complexity" evidence="1">
    <location>
        <begin position="23"/>
        <end position="37"/>
    </location>
</feature>
<evidence type="ECO:0000256" key="1">
    <source>
        <dbReference type="SAM" id="MobiDB-lite"/>
    </source>
</evidence>
<dbReference type="Proteomes" id="UP000275385">
    <property type="component" value="Unassembled WGS sequence"/>
</dbReference>
<feature type="region of interest" description="Disordered" evidence="1">
    <location>
        <begin position="809"/>
        <end position="844"/>
    </location>
</feature>
<dbReference type="CDD" id="cd02656">
    <property type="entry name" value="MIT"/>
    <property type="match status" value="1"/>
</dbReference>
<feature type="region of interest" description="Disordered" evidence="1">
    <location>
        <begin position="690"/>
        <end position="710"/>
    </location>
</feature>
<feature type="compositionally biased region" description="Low complexity" evidence="1">
    <location>
        <begin position="46"/>
        <end position="56"/>
    </location>
</feature>
<reference evidence="3 4" key="1">
    <citation type="submission" date="2018-08" db="EMBL/GenBank/DDBJ databases">
        <title>Draft genome of the lignicolous fungus Coniochaeta pulveracea.</title>
        <authorList>
            <person name="Borstlap C.J."/>
            <person name="De Witt R.N."/>
            <person name="Botha A."/>
            <person name="Volschenk H."/>
        </authorList>
    </citation>
    <scope>NUCLEOTIDE SEQUENCE [LARGE SCALE GENOMIC DNA]</scope>
    <source>
        <strain evidence="3 4">CAB683</strain>
    </source>
</reference>
<dbReference type="PANTHER" id="PTHR37327">
    <property type="entry name" value="CHROMOSOME 1, WHOLE GENOME SHOTGUN SEQUENCE"/>
    <property type="match status" value="1"/>
</dbReference>
<feature type="compositionally biased region" description="Polar residues" evidence="1">
    <location>
        <begin position="860"/>
        <end position="886"/>
    </location>
</feature>
<feature type="region of interest" description="Disordered" evidence="1">
    <location>
        <begin position="492"/>
        <end position="514"/>
    </location>
</feature>
<feature type="compositionally biased region" description="Low complexity" evidence="1">
    <location>
        <begin position="221"/>
        <end position="237"/>
    </location>
</feature>
<name>A0A420YNM4_9PEZI</name>
<feature type="compositionally biased region" description="Low complexity" evidence="1">
    <location>
        <begin position="936"/>
        <end position="959"/>
    </location>
</feature>
<feature type="compositionally biased region" description="Low complexity" evidence="1">
    <location>
        <begin position="102"/>
        <end position="130"/>
    </location>
</feature>
<feature type="compositionally biased region" description="Basic and acidic residues" evidence="1">
    <location>
        <begin position="81"/>
        <end position="91"/>
    </location>
</feature>
<dbReference type="STRING" id="177199.A0A420YNM4"/>
<evidence type="ECO:0000313" key="4">
    <source>
        <dbReference type="Proteomes" id="UP000275385"/>
    </source>
</evidence>
<feature type="compositionally biased region" description="Polar residues" evidence="1">
    <location>
        <begin position="246"/>
        <end position="264"/>
    </location>
</feature>
<dbReference type="Gene3D" id="1.20.58.80">
    <property type="entry name" value="Phosphotransferase system, lactose/cellobiose-type IIA subunit"/>
    <property type="match status" value="1"/>
</dbReference>
<gene>
    <name evidence="3" type="ORF">DL546_008291</name>
</gene>